<evidence type="ECO:0000256" key="4">
    <source>
        <dbReference type="ARBA" id="ARBA00023136"/>
    </source>
</evidence>
<feature type="transmembrane region" description="Helical" evidence="5">
    <location>
        <begin position="219"/>
        <end position="237"/>
    </location>
</feature>
<dbReference type="GO" id="GO:0008271">
    <property type="term" value="F:secondary active sulfate transmembrane transporter activity"/>
    <property type="evidence" value="ECO:0007669"/>
    <property type="project" value="InterPro"/>
</dbReference>
<dbReference type="InterPro" id="IPR001902">
    <property type="entry name" value="SLC26A/SulP_fam"/>
</dbReference>
<dbReference type="GeneTree" id="ENSGT01150000286920"/>
<dbReference type="InterPro" id="IPR036513">
    <property type="entry name" value="STAS_dom_sf"/>
</dbReference>
<dbReference type="Ensembl" id="ENSATET00000078228.1">
    <property type="protein sequence ID" value="ENSATEP00000072539.1"/>
    <property type="gene ID" value="ENSATEG00000021714.3"/>
</dbReference>
<reference evidence="7" key="3">
    <citation type="submission" date="2025-09" db="UniProtKB">
        <authorList>
            <consortium name="Ensembl"/>
        </authorList>
    </citation>
    <scope>IDENTIFICATION</scope>
</reference>
<evidence type="ECO:0000256" key="1">
    <source>
        <dbReference type="ARBA" id="ARBA00004141"/>
    </source>
</evidence>
<reference evidence="7 8" key="1">
    <citation type="submission" date="2021-04" db="EMBL/GenBank/DDBJ databases">
        <authorList>
            <consortium name="Wellcome Sanger Institute Data Sharing"/>
        </authorList>
    </citation>
    <scope>NUCLEOTIDE SEQUENCE [LARGE SCALE GENOMIC DNA]</scope>
</reference>
<dbReference type="NCBIfam" id="TIGR00815">
    <property type="entry name" value="sulP"/>
    <property type="match status" value="1"/>
</dbReference>
<dbReference type="CDD" id="cd07042">
    <property type="entry name" value="STAS_SulP_like_sulfate_transporter"/>
    <property type="match status" value="1"/>
</dbReference>
<dbReference type="InterPro" id="IPR018045">
    <property type="entry name" value="S04_transporter_CS"/>
</dbReference>
<evidence type="ECO:0000313" key="7">
    <source>
        <dbReference type="Ensembl" id="ENSATEP00000072539.1"/>
    </source>
</evidence>
<dbReference type="PROSITE" id="PS01130">
    <property type="entry name" value="SLC26A"/>
    <property type="match status" value="1"/>
</dbReference>
<keyword evidence="8" id="KW-1185">Reference proteome</keyword>
<feature type="transmembrane region" description="Helical" evidence="5">
    <location>
        <begin position="103"/>
        <end position="126"/>
    </location>
</feature>
<feature type="transmembrane region" description="Helical" evidence="5">
    <location>
        <begin position="383"/>
        <end position="405"/>
    </location>
</feature>
<evidence type="ECO:0000313" key="8">
    <source>
        <dbReference type="Proteomes" id="UP000265040"/>
    </source>
</evidence>
<dbReference type="Pfam" id="PF01740">
    <property type="entry name" value="STAS"/>
    <property type="match status" value="1"/>
</dbReference>
<evidence type="ECO:0000256" key="3">
    <source>
        <dbReference type="ARBA" id="ARBA00022989"/>
    </source>
</evidence>
<comment type="subcellular location">
    <subcellularLocation>
        <location evidence="1">Membrane</location>
        <topology evidence="1">Multi-pass membrane protein</topology>
    </subcellularLocation>
</comment>
<dbReference type="AlphaFoldDB" id="A0AAQ6IC01"/>
<evidence type="ECO:0000256" key="5">
    <source>
        <dbReference type="SAM" id="Phobius"/>
    </source>
</evidence>
<dbReference type="InterPro" id="IPR002645">
    <property type="entry name" value="STAS_dom"/>
</dbReference>
<sequence length="694" mass="76072">MGVNKVRFKIRKQIQQQEPKVSVFKSKLKKSVTCSVPRIRSTVTGFFPVMRWLPKYKVRDYICGDVMSGLIVGIILVPQAIAYCLLAGVEPIYGLYTSFYANIIYFLMGTSRHVSVGIFSLMSLMVGQVVYKEMFLAGFDLSEDSQASGPDGFNGSNSMNLTAGHLHSVELMGLQCSKECYAISIATALTFMAGIYQVLMAVFRLGFVSVYLSAPMLDGFATGASFTILTVQVKYLLGLKIPRHQGYGTVIITWINVLANIHKTNLCDLITSVICISILVAGKEIQERYKDRLKIPLPTELVVVAGATLASHFGELNSHYGSSVSGHIPTGFIPPQVPNFSLMSHVALDALPLAVISFAFTVSLSEMFAKKNGYTVRANQEMLAIGFCNIIPSFFHCFTTSAALAKTMVKDSTGCQTQVSSLVSALVVLLILLFFAPFFYALQKCVLACIIIDVPAKWRDSKNDAIVWLVAMSATALISVELGLVIGVVFSMSCVIFKTQKPKVSLLGRVNDTDIYDDVDEYANLALPARVQVIRFQAPLYYANKDTFLKSIYKIVGVEPFLEMTKRKKAEKKAKEMSQRRAKASGDNNNGDVVIGLVQGELEFHTIVLDCSAMPFIDSTGMATFKVLVKEYKEIGVRVILASCNTSVIDTLQKGQFFGKNDEDMSSLLFPAVHAAVLHANSTCAAVRLEDSVV</sequence>
<dbReference type="Gene3D" id="3.30.750.24">
    <property type="entry name" value="STAS domain"/>
    <property type="match status" value="1"/>
</dbReference>
<feature type="transmembrane region" description="Helical" evidence="5">
    <location>
        <begin position="61"/>
        <end position="83"/>
    </location>
</feature>
<feature type="transmembrane region" description="Helical" evidence="5">
    <location>
        <begin position="180"/>
        <end position="199"/>
    </location>
</feature>
<feature type="transmembrane region" description="Helical" evidence="5">
    <location>
        <begin position="425"/>
        <end position="454"/>
    </location>
</feature>
<name>A0AAQ6IC01_ANATE</name>
<dbReference type="PANTHER" id="PTHR11814">
    <property type="entry name" value="SULFATE TRANSPORTER"/>
    <property type="match status" value="1"/>
</dbReference>
<dbReference type="InterPro" id="IPR011547">
    <property type="entry name" value="SLC26A/SulP_dom"/>
</dbReference>
<evidence type="ECO:0000259" key="6">
    <source>
        <dbReference type="PROSITE" id="PS50801"/>
    </source>
</evidence>
<dbReference type="Pfam" id="PF00916">
    <property type="entry name" value="Sulfate_transp"/>
    <property type="match status" value="1"/>
</dbReference>
<accession>A0AAQ6IC01</accession>
<keyword evidence="2 5" id="KW-0812">Transmembrane</keyword>
<dbReference type="SUPFAM" id="SSF52091">
    <property type="entry name" value="SpoIIaa-like"/>
    <property type="match status" value="1"/>
</dbReference>
<gene>
    <name evidence="7" type="primary">SLC26A1</name>
</gene>
<dbReference type="GO" id="GO:0016020">
    <property type="term" value="C:membrane"/>
    <property type="evidence" value="ECO:0007669"/>
    <property type="project" value="UniProtKB-SubCell"/>
</dbReference>
<feature type="transmembrane region" description="Helical" evidence="5">
    <location>
        <begin position="466"/>
        <end position="490"/>
    </location>
</feature>
<proteinExistence type="predicted"/>
<keyword evidence="3 5" id="KW-1133">Transmembrane helix</keyword>
<keyword evidence="4 5" id="KW-0472">Membrane</keyword>
<feature type="transmembrane region" description="Helical" evidence="5">
    <location>
        <begin position="342"/>
        <end position="362"/>
    </location>
</feature>
<feature type="domain" description="STAS" evidence="6">
    <location>
        <begin position="521"/>
        <end position="680"/>
    </location>
</feature>
<evidence type="ECO:0000256" key="2">
    <source>
        <dbReference type="ARBA" id="ARBA00022692"/>
    </source>
</evidence>
<dbReference type="Proteomes" id="UP000265040">
    <property type="component" value="Chromosome 22"/>
</dbReference>
<protein>
    <recommendedName>
        <fullName evidence="6">STAS domain-containing protein</fullName>
    </recommendedName>
</protein>
<reference evidence="7" key="2">
    <citation type="submission" date="2025-08" db="UniProtKB">
        <authorList>
            <consortium name="Ensembl"/>
        </authorList>
    </citation>
    <scope>IDENTIFICATION</scope>
</reference>
<organism evidence="7 8">
    <name type="scientific">Anabas testudineus</name>
    <name type="common">Climbing perch</name>
    <name type="synonym">Anthias testudineus</name>
    <dbReference type="NCBI Taxonomy" id="64144"/>
    <lineage>
        <taxon>Eukaryota</taxon>
        <taxon>Metazoa</taxon>
        <taxon>Chordata</taxon>
        <taxon>Craniata</taxon>
        <taxon>Vertebrata</taxon>
        <taxon>Euteleostomi</taxon>
        <taxon>Actinopterygii</taxon>
        <taxon>Neopterygii</taxon>
        <taxon>Teleostei</taxon>
        <taxon>Neoteleostei</taxon>
        <taxon>Acanthomorphata</taxon>
        <taxon>Anabantaria</taxon>
        <taxon>Anabantiformes</taxon>
        <taxon>Anabantoidei</taxon>
        <taxon>Anabantidae</taxon>
        <taxon>Anabas</taxon>
    </lineage>
</organism>
<dbReference type="PROSITE" id="PS50801">
    <property type="entry name" value="STAS"/>
    <property type="match status" value="1"/>
</dbReference>